<feature type="region of interest" description="Disordered" evidence="1">
    <location>
        <begin position="1"/>
        <end position="30"/>
    </location>
</feature>
<name>A0A8W4FMW4_PIG</name>
<evidence type="ECO:0000313" key="3">
    <source>
        <dbReference type="Proteomes" id="UP000008227"/>
    </source>
</evidence>
<dbReference type="Proteomes" id="UP000008227">
    <property type="component" value="Chromosome 10"/>
</dbReference>
<dbReference type="Ensembl" id="ENSSSCT00000103046.1">
    <property type="protein sequence ID" value="ENSSSCP00000080826.1"/>
    <property type="gene ID" value="ENSSSCG00000060446.1"/>
</dbReference>
<reference evidence="2" key="3">
    <citation type="submission" date="2025-09" db="UniProtKB">
        <authorList>
            <consortium name="Ensembl"/>
        </authorList>
    </citation>
    <scope>IDENTIFICATION</scope>
</reference>
<keyword evidence="3" id="KW-1185">Reference proteome</keyword>
<reference evidence="2" key="1">
    <citation type="journal article" date="2020" name="Gigascience">
        <title>An improved pig reference genome sequence to enable pig genetics and genomics research.</title>
        <authorList>
            <person name="Warr A."/>
            <person name="Affara N."/>
            <person name="Aken B."/>
            <person name="Beiki H."/>
            <person name="Bickhart D.M."/>
            <person name="Billis K."/>
            <person name="Chow W."/>
            <person name="Eory L."/>
            <person name="Finlayson H.A."/>
            <person name="Flicek P."/>
            <person name="Giron C.G."/>
            <person name="Griffin D.K."/>
            <person name="Hall R."/>
            <person name="Hannum G."/>
            <person name="Hourlier T."/>
            <person name="Howe K."/>
            <person name="Hume D.A."/>
            <person name="Izuogu O."/>
            <person name="Kim K."/>
            <person name="Koren S."/>
            <person name="Liu H."/>
            <person name="Manchanda N."/>
            <person name="Martin F.J."/>
            <person name="Nonneman D.J."/>
            <person name="O'Connor R.E."/>
            <person name="Phillippy A.M."/>
            <person name="Rohrer G.A."/>
            <person name="Rosen B.D."/>
            <person name="Rund L.A."/>
            <person name="Sargent C.A."/>
            <person name="Schook L.B."/>
            <person name="Schroeder S.G."/>
            <person name="Schwartz A.S."/>
            <person name="Skinner B.M."/>
            <person name="Talbot R."/>
            <person name="Tseng E."/>
            <person name="Tuggle C.K."/>
            <person name="Watson M."/>
            <person name="Smith T.P.L."/>
            <person name="Archibald A.L."/>
        </authorList>
    </citation>
    <scope>NUCLEOTIDE SEQUENCE [LARGE SCALE GENOMIC DNA]</scope>
    <source>
        <strain evidence="2">Duroc</strain>
    </source>
</reference>
<evidence type="ECO:0000256" key="1">
    <source>
        <dbReference type="SAM" id="MobiDB-lite"/>
    </source>
</evidence>
<accession>A0A8W4FMW4</accession>
<protein>
    <submittedName>
        <fullName evidence="2">Uncharacterized protein</fullName>
    </submittedName>
</protein>
<reference evidence="2" key="2">
    <citation type="submission" date="2025-08" db="UniProtKB">
        <authorList>
            <consortium name="Ensembl"/>
        </authorList>
    </citation>
    <scope>IDENTIFICATION</scope>
</reference>
<proteinExistence type="predicted"/>
<dbReference type="GeneTree" id="ENSGT00940000170703"/>
<sequence length="62" mass="6528">MIPKKASVTNKGKSQSMEPEKPPPPLGPMTVESKGCVTTAIHAKASSKQNAGCTCSIWRFPG</sequence>
<organism evidence="2 3">
    <name type="scientific">Sus scrofa</name>
    <name type="common">Pig</name>
    <dbReference type="NCBI Taxonomy" id="9823"/>
    <lineage>
        <taxon>Eukaryota</taxon>
        <taxon>Metazoa</taxon>
        <taxon>Chordata</taxon>
        <taxon>Craniata</taxon>
        <taxon>Vertebrata</taxon>
        <taxon>Euteleostomi</taxon>
        <taxon>Mammalia</taxon>
        <taxon>Eutheria</taxon>
        <taxon>Laurasiatheria</taxon>
        <taxon>Artiodactyla</taxon>
        <taxon>Suina</taxon>
        <taxon>Suidae</taxon>
        <taxon>Sus</taxon>
    </lineage>
</organism>
<dbReference type="AlphaFoldDB" id="A0A8W4FMW4"/>
<evidence type="ECO:0000313" key="2">
    <source>
        <dbReference type="Ensembl" id="ENSSSCP00000080826.1"/>
    </source>
</evidence>
<feature type="compositionally biased region" description="Polar residues" evidence="1">
    <location>
        <begin position="7"/>
        <end position="17"/>
    </location>
</feature>